<feature type="region of interest" description="Disordered" evidence="1">
    <location>
        <begin position="213"/>
        <end position="241"/>
    </location>
</feature>
<evidence type="ECO:0000313" key="3">
    <source>
        <dbReference type="Proteomes" id="UP000688947"/>
    </source>
</evidence>
<name>A0A8T1TY32_9STRA</name>
<evidence type="ECO:0000313" key="2">
    <source>
        <dbReference type="EMBL" id="KAG6950888.1"/>
    </source>
</evidence>
<sequence>MLFLHPQEWMLPLLLANVDAIEEFHWGLACALKSDPQPWMLPVMLKANPDKLNWKKLSSSAAEWMLPLLEANTDKLDWKKFPLLSMKVYYPKEMSSLKCHPQLWRLPLRKTNADKLDWNTLSLLSEEWMLPLLEADVNRINWTICEKKYCESWMIPLMLKASPDKLNWKLICAEAKERMLPLLKANCEKLNWGDEHLLSVLLGHKGDWIKKCKPESEMEPESETKSKRKRAKSLGCTSADS</sequence>
<dbReference type="EMBL" id="JAENGZ010001076">
    <property type="protein sequence ID" value="KAG6950888.1"/>
    <property type="molecule type" value="Genomic_DNA"/>
</dbReference>
<organism evidence="2 3">
    <name type="scientific">Phytophthora cactorum</name>
    <dbReference type="NCBI Taxonomy" id="29920"/>
    <lineage>
        <taxon>Eukaryota</taxon>
        <taxon>Sar</taxon>
        <taxon>Stramenopiles</taxon>
        <taxon>Oomycota</taxon>
        <taxon>Peronosporomycetes</taxon>
        <taxon>Peronosporales</taxon>
        <taxon>Peronosporaceae</taxon>
        <taxon>Phytophthora</taxon>
    </lineage>
</organism>
<dbReference type="VEuPathDB" id="FungiDB:PC110_g14153"/>
<gene>
    <name evidence="2" type="ORF">JG687_00013963</name>
</gene>
<dbReference type="OrthoDB" id="120854at2759"/>
<protein>
    <submittedName>
        <fullName evidence="2">Uncharacterized protein</fullName>
    </submittedName>
</protein>
<dbReference type="AlphaFoldDB" id="A0A8T1TY32"/>
<evidence type="ECO:0000256" key="1">
    <source>
        <dbReference type="SAM" id="MobiDB-lite"/>
    </source>
</evidence>
<accession>A0A8T1TY32</accession>
<reference evidence="2" key="1">
    <citation type="submission" date="2021-01" db="EMBL/GenBank/DDBJ databases">
        <title>Phytophthora aleatoria, a newly-described species from Pinus radiata is distinct from Phytophthora cactorum isolates based on comparative genomics.</title>
        <authorList>
            <person name="Mcdougal R."/>
            <person name="Panda P."/>
            <person name="Williams N."/>
            <person name="Studholme D.J."/>
        </authorList>
    </citation>
    <scope>NUCLEOTIDE SEQUENCE</scope>
    <source>
        <strain evidence="2">NZFS 3830</strain>
    </source>
</reference>
<comment type="caution">
    <text evidence="2">The sequence shown here is derived from an EMBL/GenBank/DDBJ whole genome shotgun (WGS) entry which is preliminary data.</text>
</comment>
<dbReference type="Proteomes" id="UP000688947">
    <property type="component" value="Unassembled WGS sequence"/>
</dbReference>
<proteinExistence type="predicted"/>